<dbReference type="GO" id="GO:0031390">
    <property type="term" value="C:Ctf18 RFC-like complex"/>
    <property type="evidence" value="ECO:0007669"/>
    <property type="project" value="InterPro"/>
</dbReference>
<dbReference type="EMBL" id="MPUH01000747">
    <property type="protein sequence ID" value="OMJ74484.1"/>
    <property type="molecule type" value="Genomic_DNA"/>
</dbReference>
<dbReference type="PANTHER" id="PTHR47475:SF2">
    <property type="entry name" value="CHROMOSOME TRANSMISSION FIDELITY PROTEIN 8"/>
    <property type="match status" value="1"/>
</dbReference>
<organism evidence="2 3">
    <name type="scientific">Stentor coeruleus</name>
    <dbReference type="NCBI Taxonomy" id="5963"/>
    <lineage>
        <taxon>Eukaryota</taxon>
        <taxon>Sar</taxon>
        <taxon>Alveolata</taxon>
        <taxon>Ciliophora</taxon>
        <taxon>Postciliodesmatophora</taxon>
        <taxon>Heterotrichea</taxon>
        <taxon>Heterotrichida</taxon>
        <taxon>Stentoridae</taxon>
        <taxon>Stentor</taxon>
    </lineage>
</organism>
<comment type="caution">
    <text evidence="2">The sequence shown here is derived from an EMBL/GenBank/DDBJ whole genome shotgun (WGS) entry which is preliminary data.</text>
</comment>
<dbReference type="PANTHER" id="PTHR47475">
    <property type="entry name" value="CHROMOSOME TRANSMISSION FIDELITY PROTEIN 8"/>
    <property type="match status" value="1"/>
</dbReference>
<dbReference type="Proteomes" id="UP000187209">
    <property type="component" value="Unassembled WGS sequence"/>
</dbReference>
<dbReference type="GO" id="GO:0007064">
    <property type="term" value="P:mitotic sister chromatid cohesion"/>
    <property type="evidence" value="ECO:0007669"/>
    <property type="project" value="InterPro"/>
</dbReference>
<dbReference type="InterPro" id="IPR018607">
    <property type="entry name" value="Ctf8"/>
</dbReference>
<gene>
    <name evidence="2" type="ORF">SteCoe_19860</name>
    <name evidence="1" type="ORF">SteCoe_26558</name>
</gene>
<evidence type="ECO:0000313" key="2">
    <source>
        <dbReference type="EMBL" id="OMJ79989.1"/>
    </source>
</evidence>
<reference evidence="2 3" key="1">
    <citation type="submission" date="2016-11" db="EMBL/GenBank/DDBJ databases">
        <title>The macronuclear genome of Stentor coeruleus: a giant cell with tiny introns.</title>
        <authorList>
            <person name="Slabodnick M."/>
            <person name="Ruby J.G."/>
            <person name="Reiff S.B."/>
            <person name="Swart E.C."/>
            <person name="Gosai S."/>
            <person name="Prabakaran S."/>
            <person name="Witkowska E."/>
            <person name="Larue G.E."/>
            <person name="Fisher S."/>
            <person name="Freeman R.M."/>
            <person name="Gunawardena J."/>
            <person name="Chu W."/>
            <person name="Stover N.A."/>
            <person name="Gregory B.D."/>
            <person name="Nowacki M."/>
            <person name="Derisi J."/>
            <person name="Roy S.W."/>
            <person name="Marshall W.F."/>
            <person name="Sood P."/>
        </authorList>
    </citation>
    <scope>NUCLEOTIDE SEQUENCE [LARGE SCALE GENOMIC DNA]</scope>
    <source>
        <strain evidence="2">WM001</strain>
    </source>
</reference>
<proteinExistence type="predicted"/>
<dbReference type="Pfam" id="PF09696">
    <property type="entry name" value="Ctf8"/>
    <property type="match status" value="1"/>
</dbReference>
<dbReference type="EMBL" id="MPUH01000444">
    <property type="protein sequence ID" value="OMJ79989.1"/>
    <property type="molecule type" value="Genomic_DNA"/>
</dbReference>
<protein>
    <submittedName>
        <fullName evidence="2">Uncharacterized protein</fullName>
    </submittedName>
</protein>
<sequence length="104" mass="11720">MILTKADKIKDFMMIELQGEVQYSENLDGLKLGKLEDGGQKCKLVIGNHILRGKAETLSKPIAVIQKSNQNLIMVGMIRKKIIFSERPAPIPDQTKQTMKQLIK</sequence>
<dbReference type="OrthoDB" id="121932at2759"/>
<accession>A0A1R2BT42</accession>
<evidence type="ECO:0000313" key="3">
    <source>
        <dbReference type="Proteomes" id="UP000187209"/>
    </source>
</evidence>
<dbReference type="AlphaFoldDB" id="A0A1R2BT42"/>
<evidence type="ECO:0000313" key="1">
    <source>
        <dbReference type="EMBL" id="OMJ74484.1"/>
    </source>
</evidence>
<name>A0A1R2BT42_9CILI</name>
<keyword evidence="3" id="KW-1185">Reference proteome</keyword>